<dbReference type="InterPro" id="IPR036513">
    <property type="entry name" value="STAS_dom_sf"/>
</dbReference>
<dbReference type="Gene3D" id="3.40.50.10600">
    <property type="entry name" value="SpoIIaa-like domains"/>
    <property type="match status" value="1"/>
</dbReference>
<accession>A0ABU3CHK8</accession>
<dbReference type="EMBL" id="JAVRHO010000004">
    <property type="protein sequence ID" value="MDT0645776.1"/>
    <property type="molecule type" value="Genomic_DNA"/>
</dbReference>
<dbReference type="RefSeq" id="WP_311493962.1">
    <property type="nucleotide sequence ID" value="NZ_JAVRHO010000004.1"/>
</dbReference>
<dbReference type="Pfam" id="PF11964">
    <property type="entry name" value="SpoIIAA-like"/>
    <property type="match status" value="1"/>
</dbReference>
<gene>
    <name evidence="1" type="ORF">RM545_03675</name>
</gene>
<organism evidence="1 2">
    <name type="scientific">Autumnicola lenta</name>
    <dbReference type="NCBI Taxonomy" id="3075593"/>
    <lineage>
        <taxon>Bacteria</taxon>
        <taxon>Pseudomonadati</taxon>
        <taxon>Bacteroidota</taxon>
        <taxon>Flavobacteriia</taxon>
        <taxon>Flavobacteriales</taxon>
        <taxon>Flavobacteriaceae</taxon>
        <taxon>Autumnicola</taxon>
    </lineage>
</organism>
<evidence type="ECO:0000313" key="2">
    <source>
        <dbReference type="Proteomes" id="UP001245285"/>
    </source>
</evidence>
<proteinExistence type="predicted"/>
<keyword evidence="2" id="KW-1185">Reference proteome</keyword>
<reference evidence="1 2" key="1">
    <citation type="submission" date="2023-09" db="EMBL/GenBank/DDBJ databases">
        <authorList>
            <person name="Rey-Velasco X."/>
        </authorList>
    </citation>
    <scope>NUCLEOTIDE SEQUENCE [LARGE SCALE GENOMIC DNA]</scope>
    <source>
        <strain evidence="1 2">F260</strain>
    </source>
</reference>
<name>A0ABU3CHK8_9FLAO</name>
<dbReference type="InterPro" id="IPR038396">
    <property type="entry name" value="SpoIIAA-like_sf"/>
</dbReference>
<dbReference type="SUPFAM" id="SSF52091">
    <property type="entry name" value="SpoIIaa-like"/>
    <property type="match status" value="1"/>
</dbReference>
<protein>
    <submittedName>
        <fullName evidence="1">STAS/SEC14 domain-containing protein</fullName>
    </submittedName>
</protein>
<dbReference type="InterPro" id="IPR021866">
    <property type="entry name" value="SpoIIAA-like"/>
</dbReference>
<comment type="caution">
    <text evidence="1">The sequence shown here is derived from an EMBL/GenBank/DDBJ whole genome shotgun (WGS) entry which is preliminary data.</text>
</comment>
<evidence type="ECO:0000313" key="1">
    <source>
        <dbReference type="EMBL" id="MDT0645776.1"/>
    </source>
</evidence>
<dbReference type="Proteomes" id="UP001245285">
    <property type="component" value="Unassembled WGS sequence"/>
</dbReference>
<sequence>MVSTFEFAENVIGVTINSDIDDELMKNLVSMVSERMEEHDKVSLFCELKAGNELSFTAFLRNLGFNVSHRGEFYKIAVVTDESWIKNAFEFKDLIAAADITIYDNENRLEALSWITQ</sequence>